<feature type="compositionally biased region" description="Basic residues" evidence="1">
    <location>
        <begin position="279"/>
        <end position="289"/>
    </location>
</feature>
<dbReference type="AlphaFoldDB" id="A0A221VYF0"/>
<name>A0A221VYF0_9PSEU</name>
<protein>
    <submittedName>
        <fullName evidence="2">Uncharacterized protein</fullName>
    </submittedName>
</protein>
<gene>
    <name evidence="2" type="ORF">AHOG_04495</name>
</gene>
<evidence type="ECO:0000313" key="2">
    <source>
        <dbReference type="EMBL" id="ASO18555.1"/>
    </source>
</evidence>
<dbReference type="SUPFAM" id="SSF110849">
    <property type="entry name" value="ParB/Sulfiredoxin"/>
    <property type="match status" value="1"/>
</dbReference>
<evidence type="ECO:0000313" key="3">
    <source>
        <dbReference type="Proteomes" id="UP000204221"/>
    </source>
</evidence>
<dbReference type="RefSeq" id="WP_093940222.1">
    <property type="nucleotide sequence ID" value="NZ_CP022521.1"/>
</dbReference>
<accession>A0A221VYF0</accession>
<dbReference type="OrthoDB" id="1100724at2"/>
<keyword evidence="3" id="KW-1185">Reference proteome</keyword>
<feature type="region of interest" description="Disordered" evidence="1">
    <location>
        <begin position="278"/>
        <end position="298"/>
    </location>
</feature>
<dbReference type="EMBL" id="CP022521">
    <property type="protein sequence ID" value="ASO18555.1"/>
    <property type="molecule type" value="Genomic_DNA"/>
</dbReference>
<dbReference type="InterPro" id="IPR036086">
    <property type="entry name" value="ParB/Sulfiredoxin_sf"/>
</dbReference>
<reference evidence="2 3" key="1">
    <citation type="submission" date="2017-07" db="EMBL/GenBank/DDBJ databases">
        <title>Complete genome sequence of Actinoalloteichus hoggarensis DSM 45943, type strain of Actinoalloteichus hoggarensis.</title>
        <authorList>
            <person name="Ruckert C."/>
            <person name="Nouioui I."/>
            <person name="Willmese J."/>
            <person name="van Wezel G."/>
            <person name="Klenk H.-P."/>
            <person name="Kalinowski J."/>
            <person name="Zotchev S.B."/>
        </authorList>
    </citation>
    <scope>NUCLEOTIDE SEQUENCE [LARGE SCALE GENOMIC DNA]</scope>
    <source>
        <strain evidence="2 3">DSM 45943</strain>
    </source>
</reference>
<dbReference type="Proteomes" id="UP000204221">
    <property type="component" value="Chromosome"/>
</dbReference>
<organism evidence="2 3">
    <name type="scientific">Actinoalloteichus hoggarensis</name>
    <dbReference type="NCBI Taxonomy" id="1470176"/>
    <lineage>
        <taxon>Bacteria</taxon>
        <taxon>Bacillati</taxon>
        <taxon>Actinomycetota</taxon>
        <taxon>Actinomycetes</taxon>
        <taxon>Pseudonocardiales</taxon>
        <taxon>Pseudonocardiaceae</taxon>
        <taxon>Actinoalloteichus</taxon>
    </lineage>
</organism>
<dbReference type="KEGG" id="ahg:AHOG_04495"/>
<sequence length="298" mass="34590">MRRDTGFPRADAEYDFLRSRRRQVLARLAVWLRREPDDVNVMLPFDEVLAALGQRGQRRLGLRVLRLDSIVGSVDRTRDFDRRFRPTSARVRERWERLALARRRGESVPPIDVYRIGDLHFVKDGHHRVSVALAQGLDTIDAYVTEVVTMLNAGDIRFRGDLTVKNDRRLFLERVPLQGEARASISLPDAWRYTELSESVEAWGFRLMQDEGRFLDRPTVAMRWYAEEFTPVLAMLRQADLIGDRTDAEAYLAVGEERYRLMRTHRWDDDVIAAVHRSTAPRRTGRRRKETGSLGDGS</sequence>
<proteinExistence type="predicted"/>
<evidence type="ECO:0000256" key="1">
    <source>
        <dbReference type="SAM" id="MobiDB-lite"/>
    </source>
</evidence>